<sequence>MISLNGGSGEPSGDLAGRPALTAQDYMTGNEVRWCPGCGDHAILSTMRGLLPALGVPPENIVIVSGIGCSSRFPYYLDTYGIHSIHGRAPSFATGVSINRPDLAVWVVTGDGDALSIGGNHLIHALRRNVNLKIMLFNNQIYGLTKGQHSPTSRIGTISPSSPHGSLDNPFDPVALALGAGATFVARTIDSDRRHLTATLTAAAAHQGAALVEIRQGCPTFNAIPRQPKRSDADADAGAAGAKGEQGPIRLSPGMPVVFGVDEQYAVIRDPATGELAVGHSGDPRVVVHDPTVENSTYAYALAQLAQAEFPEPPIGVYRSVSHPVFDQLFQERLATARPGGLGDLRTLLQGADSWTVAG</sequence>
<dbReference type="GO" id="GO:0030976">
    <property type="term" value="F:thiamine pyrophosphate binding"/>
    <property type="evidence" value="ECO:0007669"/>
    <property type="project" value="InterPro"/>
</dbReference>
<name>Q2J4H3_FRACC</name>
<dbReference type="RefSeq" id="WP_011438827.1">
    <property type="nucleotide sequence ID" value="NC_007777.1"/>
</dbReference>
<dbReference type="SUPFAM" id="SSF52518">
    <property type="entry name" value="Thiamin diphosphate-binding fold (THDP-binding)"/>
    <property type="match status" value="1"/>
</dbReference>
<evidence type="ECO:0000313" key="4">
    <source>
        <dbReference type="EMBL" id="ABD13819.1"/>
    </source>
</evidence>
<dbReference type="InterPro" id="IPR029061">
    <property type="entry name" value="THDP-binding"/>
</dbReference>
<dbReference type="EMBL" id="CP000249">
    <property type="protein sequence ID" value="ABD13819.1"/>
    <property type="molecule type" value="Genomic_DNA"/>
</dbReference>
<dbReference type="KEGG" id="fra:Francci3_4473"/>
<dbReference type="Proteomes" id="UP000001937">
    <property type="component" value="Chromosome"/>
</dbReference>
<gene>
    <name evidence="4" type="ordered locus">Francci3_4473</name>
</gene>
<evidence type="ECO:0000313" key="5">
    <source>
        <dbReference type="Proteomes" id="UP000001937"/>
    </source>
</evidence>
<evidence type="ECO:0000259" key="3">
    <source>
        <dbReference type="Pfam" id="PF02775"/>
    </source>
</evidence>
<dbReference type="HOGENOM" id="CLU_048564_1_0_11"/>
<proteinExistence type="predicted"/>
<dbReference type="Gene3D" id="3.40.50.970">
    <property type="match status" value="1"/>
</dbReference>
<dbReference type="PANTHER" id="PTHR48084">
    <property type="entry name" value="2-OXOGLUTARATE OXIDOREDUCTASE SUBUNIT KORB-RELATED"/>
    <property type="match status" value="1"/>
</dbReference>
<dbReference type="Pfam" id="PF02775">
    <property type="entry name" value="TPP_enzyme_C"/>
    <property type="match status" value="1"/>
</dbReference>
<dbReference type="AlphaFoldDB" id="Q2J4H3"/>
<feature type="region of interest" description="Disordered" evidence="2">
    <location>
        <begin position="222"/>
        <end position="247"/>
    </location>
</feature>
<dbReference type="GO" id="GO:0000287">
    <property type="term" value="F:magnesium ion binding"/>
    <property type="evidence" value="ECO:0007669"/>
    <property type="project" value="UniProtKB-ARBA"/>
</dbReference>
<dbReference type="CDD" id="cd03375">
    <property type="entry name" value="TPP_OGFOR"/>
    <property type="match status" value="1"/>
</dbReference>
<feature type="domain" description="Thiamine pyrophosphate enzyme TPP-binding" evidence="3">
    <location>
        <begin position="67"/>
        <end position="214"/>
    </location>
</feature>
<dbReference type="PhylomeDB" id="Q2J4H3"/>
<accession>Q2J4H3</accession>
<reference evidence="4 5" key="1">
    <citation type="journal article" date="2007" name="Genome Res.">
        <title>Genome characteristics of facultatively symbiotic Frankia sp. strains reflect host range and host plant biogeography.</title>
        <authorList>
            <person name="Normand P."/>
            <person name="Lapierre P."/>
            <person name="Tisa L.S."/>
            <person name="Gogarten J.P."/>
            <person name="Alloisio N."/>
            <person name="Bagnarol E."/>
            <person name="Bassi C.A."/>
            <person name="Berry A.M."/>
            <person name="Bickhart D.M."/>
            <person name="Choisne N."/>
            <person name="Couloux A."/>
            <person name="Cournoyer B."/>
            <person name="Cruveiller S."/>
            <person name="Daubin V."/>
            <person name="Demange N."/>
            <person name="Francino M.P."/>
            <person name="Goltsman E."/>
            <person name="Huang Y."/>
            <person name="Kopp O.R."/>
            <person name="Labarre L."/>
            <person name="Lapidus A."/>
            <person name="Lavire C."/>
            <person name="Marechal J."/>
            <person name="Martinez M."/>
            <person name="Mastronunzio J.E."/>
            <person name="Mullin B.C."/>
            <person name="Niemann J."/>
            <person name="Pujic P."/>
            <person name="Rawnsley T."/>
            <person name="Rouy Z."/>
            <person name="Schenowitz C."/>
            <person name="Sellstedt A."/>
            <person name="Tavares F."/>
            <person name="Tomkins J.P."/>
            <person name="Vallenet D."/>
            <person name="Valverde C."/>
            <person name="Wall L.G."/>
            <person name="Wang Y."/>
            <person name="Medigue C."/>
            <person name="Benson D.R."/>
        </authorList>
    </citation>
    <scope>NUCLEOTIDE SEQUENCE [LARGE SCALE GENOMIC DNA]</scope>
    <source>
        <strain evidence="5">DSM 45818 / CECT 9043 / CcI3</strain>
    </source>
</reference>
<dbReference type="STRING" id="106370.Francci3_4473"/>
<dbReference type="GO" id="GO:0016625">
    <property type="term" value="F:oxidoreductase activity, acting on the aldehyde or oxo group of donors, iron-sulfur protein as acceptor"/>
    <property type="evidence" value="ECO:0007669"/>
    <property type="project" value="UniProtKB-ARBA"/>
</dbReference>
<dbReference type="InterPro" id="IPR051457">
    <property type="entry name" value="2-oxoacid:Fd_oxidoreductase"/>
</dbReference>
<organism evidence="4 5">
    <name type="scientific">Frankia casuarinae (strain DSM 45818 / CECT 9043 / HFP020203 / CcI3)</name>
    <dbReference type="NCBI Taxonomy" id="106370"/>
    <lineage>
        <taxon>Bacteria</taxon>
        <taxon>Bacillati</taxon>
        <taxon>Actinomycetota</taxon>
        <taxon>Actinomycetes</taxon>
        <taxon>Frankiales</taxon>
        <taxon>Frankiaceae</taxon>
        <taxon>Frankia</taxon>
    </lineage>
</organism>
<keyword evidence="5" id="KW-1185">Reference proteome</keyword>
<dbReference type="InterPro" id="IPR011766">
    <property type="entry name" value="TPP_enzyme_TPP-bd"/>
</dbReference>
<dbReference type="GO" id="GO:0045333">
    <property type="term" value="P:cellular respiration"/>
    <property type="evidence" value="ECO:0007669"/>
    <property type="project" value="UniProtKB-ARBA"/>
</dbReference>
<dbReference type="PANTHER" id="PTHR48084:SF4">
    <property type="entry name" value="2-OXOGLUTARATE OXIDOREDUCTASE SUBUNIT KORB"/>
    <property type="match status" value="1"/>
</dbReference>
<keyword evidence="1" id="KW-0560">Oxidoreductase</keyword>
<dbReference type="eggNOG" id="COG1013">
    <property type="taxonomic scope" value="Bacteria"/>
</dbReference>
<evidence type="ECO:0000256" key="1">
    <source>
        <dbReference type="ARBA" id="ARBA00023002"/>
    </source>
</evidence>
<evidence type="ECO:0000256" key="2">
    <source>
        <dbReference type="SAM" id="MobiDB-lite"/>
    </source>
</evidence>
<dbReference type="OrthoDB" id="9775140at2"/>
<protein>
    <submittedName>
        <fullName evidence="4">Thiamine pyrophosphate enzyme-like TPP-binding</fullName>
    </submittedName>
</protein>